<evidence type="ECO:0000313" key="2">
    <source>
        <dbReference type="Proteomes" id="UP001432322"/>
    </source>
</evidence>
<dbReference type="EMBL" id="BTSY01000005">
    <property type="protein sequence ID" value="GMT26712.1"/>
    <property type="molecule type" value="Genomic_DNA"/>
</dbReference>
<dbReference type="AlphaFoldDB" id="A0AAV5W9K1"/>
<dbReference type="Proteomes" id="UP001432322">
    <property type="component" value="Unassembled WGS sequence"/>
</dbReference>
<keyword evidence="2" id="KW-1185">Reference proteome</keyword>
<sequence>LLVLLGDFDRPIFLRRAAPPNRSPLTAVRNLRVVVAVLPMLQSTSAFHVAVRLATEHAASQLLWALNADEIRQPVQKDLAAQRAHRMVCFGAAVVEIECEHGAD</sequence>
<name>A0AAV5W9K1_9BILA</name>
<accession>A0AAV5W9K1</accession>
<comment type="caution">
    <text evidence="1">The sequence shown here is derived from an EMBL/GenBank/DDBJ whole genome shotgun (WGS) entry which is preliminary data.</text>
</comment>
<proteinExistence type="predicted"/>
<reference evidence="1" key="1">
    <citation type="submission" date="2023-10" db="EMBL/GenBank/DDBJ databases">
        <title>Genome assembly of Pristionchus species.</title>
        <authorList>
            <person name="Yoshida K."/>
            <person name="Sommer R.J."/>
        </authorList>
    </citation>
    <scope>NUCLEOTIDE SEQUENCE</scope>
    <source>
        <strain evidence="1">RS5133</strain>
    </source>
</reference>
<protein>
    <submittedName>
        <fullName evidence="1">Uncharacterized protein</fullName>
    </submittedName>
</protein>
<gene>
    <name evidence="1" type="ORF">PFISCL1PPCAC_18009</name>
</gene>
<organism evidence="1 2">
    <name type="scientific">Pristionchus fissidentatus</name>
    <dbReference type="NCBI Taxonomy" id="1538716"/>
    <lineage>
        <taxon>Eukaryota</taxon>
        <taxon>Metazoa</taxon>
        <taxon>Ecdysozoa</taxon>
        <taxon>Nematoda</taxon>
        <taxon>Chromadorea</taxon>
        <taxon>Rhabditida</taxon>
        <taxon>Rhabditina</taxon>
        <taxon>Diplogasteromorpha</taxon>
        <taxon>Diplogasteroidea</taxon>
        <taxon>Neodiplogasteridae</taxon>
        <taxon>Pristionchus</taxon>
    </lineage>
</organism>
<feature type="non-terminal residue" evidence="1">
    <location>
        <position position="104"/>
    </location>
</feature>
<evidence type="ECO:0000313" key="1">
    <source>
        <dbReference type="EMBL" id="GMT26712.1"/>
    </source>
</evidence>
<feature type="non-terminal residue" evidence="1">
    <location>
        <position position="1"/>
    </location>
</feature>